<dbReference type="AlphaFoldDB" id="A0A6P6YLL3"/>
<name>A0A6P6YLL3_DERPT</name>
<organism evidence="6 7">
    <name type="scientific">Dermatophagoides pteronyssinus</name>
    <name type="common">European house dust mite</name>
    <dbReference type="NCBI Taxonomy" id="6956"/>
    <lineage>
        <taxon>Eukaryota</taxon>
        <taxon>Metazoa</taxon>
        <taxon>Ecdysozoa</taxon>
        <taxon>Arthropoda</taxon>
        <taxon>Chelicerata</taxon>
        <taxon>Arachnida</taxon>
        <taxon>Acari</taxon>
        <taxon>Acariformes</taxon>
        <taxon>Sarcoptiformes</taxon>
        <taxon>Astigmata</taxon>
        <taxon>Psoroptidia</taxon>
        <taxon>Analgoidea</taxon>
        <taxon>Pyroglyphidae</taxon>
        <taxon>Dermatophagoidinae</taxon>
        <taxon>Dermatophagoides</taxon>
    </lineage>
</organism>
<dbReference type="Gene3D" id="3.90.730.10">
    <property type="entry name" value="Ribonuclease T2-like"/>
    <property type="match status" value="1"/>
</dbReference>
<dbReference type="InterPro" id="IPR001568">
    <property type="entry name" value="RNase_T2-like"/>
</dbReference>
<dbReference type="CDD" id="cd01061">
    <property type="entry name" value="RNase_T2_euk"/>
    <property type="match status" value="1"/>
</dbReference>
<feature type="active site" evidence="3">
    <location>
        <position position="117"/>
    </location>
</feature>
<dbReference type="GO" id="GO:0003723">
    <property type="term" value="F:RNA binding"/>
    <property type="evidence" value="ECO:0007669"/>
    <property type="project" value="InterPro"/>
</dbReference>
<evidence type="ECO:0000256" key="2">
    <source>
        <dbReference type="ARBA" id="ARBA00023157"/>
    </source>
</evidence>
<keyword evidence="5" id="KW-0732">Signal</keyword>
<dbReference type="GO" id="GO:0005576">
    <property type="term" value="C:extracellular region"/>
    <property type="evidence" value="ECO:0007669"/>
    <property type="project" value="TreeGrafter"/>
</dbReference>
<sequence>MANHRWTFLLLIFILFLSPIKSSKSSKSSKFDYILLATQWPESFCEHNKCIHHQDRWLIHGAWPENNDGSYPQYCNRNSKFNPDAIKSIEAELIINWKSIKSGSSNENFWSHEYTKHGTCAIECPLMRDELGYFKSTLNAFKKLHIEQWLADDGVFPSETQTYSLQIIHDSIRKGFGYRVQIQCTQSKRHDYPIILQINFCLSKQNLSPFDCQSEDVGCFDSKVGYLPTRK</sequence>
<gene>
    <name evidence="7" type="primary">LOC113799615</name>
</gene>
<dbReference type="PANTHER" id="PTHR11240:SF22">
    <property type="entry name" value="RIBONUCLEASE T2"/>
    <property type="match status" value="1"/>
</dbReference>
<dbReference type="GO" id="GO:0033897">
    <property type="term" value="F:ribonuclease T2 activity"/>
    <property type="evidence" value="ECO:0007669"/>
    <property type="project" value="InterPro"/>
</dbReference>
<dbReference type="GO" id="GO:0006401">
    <property type="term" value="P:RNA catabolic process"/>
    <property type="evidence" value="ECO:0007669"/>
    <property type="project" value="TreeGrafter"/>
</dbReference>
<evidence type="ECO:0000313" key="6">
    <source>
        <dbReference type="Proteomes" id="UP000515146"/>
    </source>
</evidence>
<dbReference type="InterPro" id="IPR033130">
    <property type="entry name" value="RNase_T2_His_AS_2"/>
</dbReference>
<dbReference type="RefSeq" id="XP_027206080.1">
    <property type="nucleotide sequence ID" value="XM_027350279.1"/>
</dbReference>
<dbReference type="PROSITE" id="PS00531">
    <property type="entry name" value="RNASE_T2_2"/>
    <property type="match status" value="1"/>
</dbReference>
<feature type="active site" evidence="3">
    <location>
        <position position="60"/>
    </location>
</feature>
<dbReference type="InterPro" id="IPR036430">
    <property type="entry name" value="RNase_T2-like_sf"/>
</dbReference>
<comment type="similarity">
    <text evidence="1 4">Belongs to the RNase T2 family.</text>
</comment>
<dbReference type="Pfam" id="PF00445">
    <property type="entry name" value="Ribonuclease_T2"/>
    <property type="match status" value="1"/>
</dbReference>
<evidence type="ECO:0000313" key="7">
    <source>
        <dbReference type="RefSeq" id="XP_027206080.1"/>
    </source>
</evidence>
<evidence type="ECO:0000256" key="3">
    <source>
        <dbReference type="PIRSR" id="PIRSR633697-1"/>
    </source>
</evidence>
<dbReference type="SUPFAM" id="SSF55895">
    <property type="entry name" value="Ribonuclease Rh-like"/>
    <property type="match status" value="1"/>
</dbReference>
<dbReference type="FunCoup" id="A0A6P6YLL3">
    <property type="interactions" value="61"/>
</dbReference>
<dbReference type="KEGG" id="dpte:113799615"/>
<dbReference type="OrthoDB" id="435754at2759"/>
<dbReference type="PANTHER" id="PTHR11240">
    <property type="entry name" value="RIBONUCLEASE T2"/>
    <property type="match status" value="1"/>
</dbReference>
<proteinExistence type="inferred from homology"/>
<feature type="chain" id="PRO_5028189531" evidence="5">
    <location>
        <begin position="23"/>
        <end position="231"/>
    </location>
</feature>
<dbReference type="Proteomes" id="UP000515146">
    <property type="component" value="Unplaced"/>
</dbReference>
<evidence type="ECO:0000256" key="1">
    <source>
        <dbReference type="ARBA" id="ARBA00007469"/>
    </source>
</evidence>
<reference evidence="7" key="1">
    <citation type="submission" date="2025-08" db="UniProtKB">
        <authorList>
            <consortium name="RefSeq"/>
        </authorList>
    </citation>
    <scope>IDENTIFICATION</scope>
    <source>
        <strain evidence="7">Airmid</strain>
    </source>
</reference>
<accession>A0A6P6YLL3</accession>
<keyword evidence="2" id="KW-1015">Disulfide bond</keyword>
<dbReference type="InterPro" id="IPR033697">
    <property type="entry name" value="Ribonuclease_T2_eukaryotic"/>
</dbReference>
<keyword evidence="6" id="KW-1185">Reference proteome</keyword>
<feature type="active site" evidence="3">
    <location>
        <position position="113"/>
    </location>
</feature>
<dbReference type="InParanoid" id="A0A6P6YLL3"/>
<evidence type="ECO:0000256" key="5">
    <source>
        <dbReference type="SAM" id="SignalP"/>
    </source>
</evidence>
<dbReference type="OMA" id="TYQPCPA"/>
<protein>
    <submittedName>
        <fullName evidence="7">Ribonuclease DdI-like</fullName>
    </submittedName>
</protein>
<evidence type="ECO:0000256" key="4">
    <source>
        <dbReference type="RuleBase" id="RU004328"/>
    </source>
</evidence>
<feature type="signal peptide" evidence="5">
    <location>
        <begin position="1"/>
        <end position="22"/>
    </location>
</feature>